<dbReference type="InterPro" id="IPR001279">
    <property type="entry name" value="Metallo-B-lactamas"/>
</dbReference>
<dbReference type="Gene3D" id="3.60.15.10">
    <property type="entry name" value="Ribonuclease Z/Hydroxyacylglutathione hydrolase-like"/>
    <property type="match status" value="1"/>
</dbReference>
<feature type="domain" description="Metallo-beta-lactamase" evidence="1">
    <location>
        <begin position="4"/>
        <end position="111"/>
    </location>
</feature>
<dbReference type="EMBL" id="JAUSTM010000004">
    <property type="protein sequence ID" value="MDQ0222074.1"/>
    <property type="molecule type" value="Genomic_DNA"/>
</dbReference>
<keyword evidence="3" id="KW-1185">Reference proteome</keyword>
<dbReference type="SUPFAM" id="SSF56281">
    <property type="entry name" value="Metallo-hydrolase/oxidoreductase"/>
    <property type="match status" value="1"/>
</dbReference>
<gene>
    <name evidence="2" type="ORF">J2S23_000611</name>
</gene>
<name>A0ABT9YPZ6_9STRE</name>
<sequence>MTVSDISHLIISHYHPDHMGIAQDLVDLGIRLVVLDKQKDYLHQSDAIFEKEKNQTFKPIVDELTLVISIRNSRDFLAGLGIDGEILWTPGHTKDSISLVLDSGHAFVGDLYPLDQVPLFKDATIIKS</sequence>
<organism evidence="2 3">
    <name type="scientific">Streptococcus moroccensis</name>
    <dbReference type="NCBI Taxonomy" id="1451356"/>
    <lineage>
        <taxon>Bacteria</taxon>
        <taxon>Bacillati</taxon>
        <taxon>Bacillota</taxon>
        <taxon>Bacilli</taxon>
        <taxon>Lactobacillales</taxon>
        <taxon>Streptococcaceae</taxon>
        <taxon>Streptococcus</taxon>
    </lineage>
</organism>
<accession>A0ABT9YPZ6</accession>
<dbReference type="Proteomes" id="UP001223079">
    <property type="component" value="Unassembled WGS sequence"/>
</dbReference>
<evidence type="ECO:0000313" key="2">
    <source>
        <dbReference type="EMBL" id="MDQ0222074.1"/>
    </source>
</evidence>
<dbReference type="InterPro" id="IPR036866">
    <property type="entry name" value="RibonucZ/Hydroxyglut_hydro"/>
</dbReference>
<evidence type="ECO:0000259" key="1">
    <source>
        <dbReference type="Pfam" id="PF00753"/>
    </source>
</evidence>
<dbReference type="Pfam" id="PF00753">
    <property type="entry name" value="Lactamase_B"/>
    <property type="match status" value="1"/>
</dbReference>
<proteinExistence type="predicted"/>
<protein>
    <submittedName>
        <fullName evidence="2">Glyoxylase-like metal-dependent hydrolase (Beta-lactamase superfamily II)</fullName>
    </submittedName>
</protein>
<comment type="caution">
    <text evidence="2">The sequence shown here is derived from an EMBL/GenBank/DDBJ whole genome shotgun (WGS) entry which is preliminary data.</text>
</comment>
<evidence type="ECO:0000313" key="3">
    <source>
        <dbReference type="Proteomes" id="UP001223079"/>
    </source>
</evidence>
<reference evidence="2 3" key="1">
    <citation type="submission" date="2023-07" db="EMBL/GenBank/DDBJ databases">
        <title>Genomic Encyclopedia of Type Strains, Phase IV (KMG-IV): sequencing the most valuable type-strain genomes for metagenomic binning, comparative biology and taxonomic classification.</title>
        <authorList>
            <person name="Goeker M."/>
        </authorList>
    </citation>
    <scope>NUCLEOTIDE SEQUENCE [LARGE SCALE GENOMIC DNA]</scope>
    <source>
        <strain evidence="2 3">DSM 105143</strain>
    </source>
</reference>